<sequence>MSASAVRSLRDSIASVADPSGPSVAARLTALPRMVRAVAAKEYTGSSPARVAAMVAAAAYIASPVDLIPEKLAPIMGLADDAVVLAWLANALVHDTDDFLAWEAARKHTVRGRRLR</sequence>
<name>A0A853DEL8_9MICO</name>
<dbReference type="RefSeq" id="WP_246305916.1">
    <property type="nucleotide sequence ID" value="NZ_JACCFW010000001.1"/>
</dbReference>
<dbReference type="Pfam" id="PF06803">
    <property type="entry name" value="DUF1232"/>
    <property type="match status" value="1"/>
</dbReference>
<dbReference type="EMBL" id="JACCFW010000001">
    <property type="protein sequence ID" value="NYJ75127.1"/>
    <property type="molecule type" value="Genomic_DNA"/>
</dbReference>
<evidence type="ECO:0000256" key="1">
    <source>
        <dbReference type="ARBA" id="ARBA00004127"/>
    </source>
</evidence>
<comment type="subcellular location">
    <subcellularLocation>
        <location evidence="1">Endomembrane system</location>
        <topology evidence="1">Multi-pass membrane protein</topology>
    </subcellularLocation>
</comment>
<keyword evidence="4" id="KW-0472">Membrane</keyword>
<dbReference type="InterPro" id="IPR010652">
    <property type="entry name" value="DUF1232"/>
</dbReference>
<dbReference type="GO" id="GO:0012505">
    <property type="term" value="C:endomembrane system"/>
    <property type="evidence" value="ECO:0007669"/>
    <property type="project" value="UniProtKB-SubCell"/>
</dbReference>
<proteinExistence type="predicted"/>
<evidence type="ECO:0000256" key="2">
    <source>
        <dbReference type="ARBA" id="ARBA00022692"/>
    </source>
</evidence>
<keyword evidence="3" id="KW-1133">Transmembrane helix</keyword>
<evidence type="ECO:0000313" key="6">
    <source>
        <dbReference type="EMBL" id="NYJ75127.1"/>
    </source>
</evidence>
<evidence type="ECO:0000313" key="7">
    <source>
        <dbReference type="Proteomes" id="UP000571817"/>
    </source>
</evidence>
<comment type="caution">
    <text evidence="6">The sequence shown here is derived from an EMBL/GenBank/DDBJ whole genome shotgun (WGS) entry which is preliminary data.</text>
</comment>
<keyword evidence="2" id="KW-0812">Transmembrane</keyword>
<evidence type="ECO:0000256" key="3">
    <source>
        <dbReference type="ARBA" id="ARBA00022989"/>
    </source>
</evidence>
<feature type="domain" description="DUF1232" evidence="5">
    <location>
        <begin position="51"/>
        <end position="87"/>
    </location>
</feature>
<protein>
    <submittedName>
        <fullName evidence="6">Uncharacterized membrane protein YkvA (DUF1232 family)</fullName>
    </submittedName>
</protein>
<evidence type="ECO:0000259" key="5">
    <source>
        <dbReference type="Pfam" id="PF06803"/>
    </source>
</evidence>
<keyword evidence="7" id="KW-1185">Reference proteome</keyword>
<evidence type="ECO:0000256" key="4">
    <source>
        <dbReference type="ARBA" id="ARBA00023136"/>
    </source>
</evidence>
<accession>A0A853DEL8</accession>
<gene>
    <name evidence="6" type="ORF">HNR15_002090</name>
</gene>
<organism evidence="6 7">
    <name type="scientific">Allobranchiibius huperziae</name>
    <dbReference type="NCBI Taxonomy" id="1874116"/>
    <lineage>
        <taxon>Bacteria</taxon>
        <taxon>Bacillati</taxon>
        <taxon>Actinomycetota</taxon>
        <taxon>Actinomycetes</taxon>
        <taxon>Micrococcales</taxon>
        <taxon>Dermacoccaceae</taxon>
        <taxon>Allobranchiibius</taxon>
    </lineage>
</organism>
<dbReference type="Proteomes" id="UP000571817">
    <property type="component" value="Unassembled WGS sequence"/>
</dbReference>
<dbReference type="AlphaFoldDB" id="A0A853DEL8"/>
<reference evidence="6 7" key="1">
    <citation type="submission" date="2020-07" db="EMBL/GenBank/DDBJ databases">
        <title>Sequencing the genomes of 1000 actinobacteria strains.</title>
        <authorList>
            <person name="Klenk H.-P."/>
        </authorList>
    </citation>
    <scope>NUCLEOTIDE SEQUENCE [LARGE SCALE GENOMIC DNA]</scope>
    <source>
        <strain evidence="6 7">DSM 29531</strain>
    </source>
</reference>